<dbReference type="InterPro" id="IPR032710">
    <property type="entry name" value="NTF2-like_dom_sf"/>
</dbReference>
<keyword evidence="3" id="KW-1185">Reference proteome</keyword>
<gene>
    <name evidence="2" type="ORF">GM921_15215</name>
</gene>
<comment type="caution">
    <text evidence="2">The sequence shown here is derived from an EMBL/GenBank/DDBJ whole genome shotgun (WGS) entry which is preliminary data.</text>
</comment>
<dbReference type="AlphaFoldDB" id="A0A923DZC6"/>
<accession>A0A923DZC6</accession>
<evidence type="ECO:0000313" key="2">
    <source>
        <dbReference type="EMBL" id="MBB2146852.1"/>
    </source>
</evidence>
<dbReference type="InterPro" id="IPR027843">
    <property type="entry name" value="DUF4440"/>
</dbReference>
<dbReference type="EMBL" id="WNXD01000002">
    <property type="protein sequence ID" value="MBB2146852.1"/>
    <property type="molecule type" value="Genomic_DNA"/>
</dbReference>
<organism evidence="2 3">
    <name type="scientific">Pedobacter planticolens</name>
    <dbReference type="NCBI Taxonomy" id="2679964"/>
    <lineage>
        <taxon>Bacteria</taxon>
        <taxon>Pseudomonadati</taxon>
        <taxon>Bacteroidota</taxon>
        <taxon>Sphingobacteriia</taxon>
        <taxon>Sphingobacteriales</taxon>
        <taxon>Sphingobacteriaceae</taxon>
        <taxon>Pedobacter</taxon>
    </lineage>
</organism>
<reference evidence="2" key="1">
    <citation type="submission" date="2019-11" db="EMBL/GenBank/DDBJ databases">
        <title>Description of Pedobacter sp. LMG 31464T.</title>
        <authorList>
            <person name="Carlier A."/>
            <person name="Qi S."/>
            <person name="Vandamme P."/>
        </authorList>
    </citation>
    <scope>NUCLEOTIDE SEQUENCE</scope>
    <source>
        <strain evidence="2">LMG 31464</strain>
    </source>
</reference>
<dbReference type="Pfam" id="PF14534">
    <property type="entry name" value="DUF4440"/>
    <property type="match status" value="1"/>
</dbReference>
<dbReference type="Gene3D" id="3.10.450.50">
    <property type="match status" value="1"/>
</dbReference>
<proteinExistence type="predicted"/>
<sequence>MENTTNSVEEILELSLEKFRWKTTGQIDNVANLFDDELVFVHITGHVTNKTEWINQLKTKSFVYNKIDPQEHKAEVYGDTAVLVGKGWFTVNEGSVYKLVYTEVYTKKNAEWKLVNLHTTSYY</sequence>
<dbReference type="SUPFAM" id="SSF54427">
    <property type="entry name" value="NTF2-like"/>
    <property type="match status" value="1"/>
</dbReference>
<dbReference type="Proteomes" id="UP000601055">
    <property type="component" value="Unassembled WGS sequence"/>
</dbReference>
<evidence type="ECO:0000313" key="3">
    <source>
        <dbReference type="Proteomes" id="UP000601055"/>
    </source>
</evidence>
<protein>
    <submittedName>
        <fullName evidence="2">DUF4440 domain-containing protein</fullName>
    </submittedName>
</protein>
<feature type="domain" description="DUF4440" evidence="1">
    <location>
        <begin position="14"/>
        <end position="114"/>
    </location>
</feature>
<dbReference type="RefSeq" id="WP_182923490.1">
    <property type="nucleotide sequence ID" value="NZ_WNXD01000002.1"/>
</dbReference>
<name>A0A923DZC6_9SPHI</name>
<evidence type="ECO:0000259" key="1">
    <source>
        <dbReference type="Pfam" id="PF14534"/>
    </source>
</evidence>